<keyword evidence="2" id="KW-1185">Reference proteome</keyword>
<organism evidence="1 2">
    <name type="scientific">Schizopora paradoxa</name>
    <dbReference type="NCBI Taxonomy" id="27342"/>
    <lineage>
        <taxon>Eukaryota</taxon>
        <taxon>Fungi</taxon>
        <taxon>Dikarya</taxon>
        <taxon>Basidiomycota</taxon>
        <taxon>Agaricomycotina</taxon>
        <taxon>Agaricomycetes</taxon>
        <taxon>Hymenochaetales</taxon>
        <taxon>Schizoporaceae</taxon>
        <taxon>Schizopora</taxon>
    </lineage>
</organism>
<evidence type="ECO:0000313" key="2">
    <source>
        <dbReference type="Proteomes" id="UP000053477"/>
    </source>
</evidence>
<sequence>MYRQVNLQSGDFTRTHNFVRIRQAQLLSSRAFVIYRKRRTPAPIDCSCLELSIYTVKRGEFCSKPPCSLNASDRRVTSRATDLSRRRMSSNDMRASLAAAHLSDEIISPSRELSSMLAATMTAPVRGALDTYRQRELATVRGTTSDYASASWDCGAPMSIARVASFRYIPSEYFDGSRTN</sequence>
<dbReference type="InParanoid" id="A0A0H2QZV4"/>
<dbReference type="AlphaFoldDB" id="A0A0H2QZV4"/>
<dbReference type="EMBL" id="KQ086507">
    <property type="protein sequence ID" value="KLO04537.1"/>
    <property type="molecule type" value="Genomic_DNA"/>
</dbReference>
<reference evidence="1 2" key="1">
    <citation type="submission" date="2015-04" db="EMBL/GenBank/DDBJ databases">
        <title>Complete genome sequence of Schizopora paradoxa KUC8140, a cosmopolitan wood degrader in East Asia.</title>
        <authorList>
            <consortium name="DOE Joint Genome Institute"/>
            <person name="Min B."/>
            <person name="Park H."/>
            <person name="Jang Y."/>
            <person name="Kim J.-J."/>
            <person name="Kim K.H."/>
            <person name="Pangilinan J."/>
            <person name="Lipzen A."/>
            <person name="Riley R."/>
            <person name="Grigoriev I.V."/>
            <person name="Spatafora J.W."/>
            <person name="Choi I.-G."/>
        </authorList>
    </citation>
    <scope>NUCLEOTIDE SEQUENCE [LARGE SCALE GENOMIC DNA]</scope>
    <source>
        <strain evidence="1 2">KUC8140</strain>
    </source>
</reference>
<evidence type="ECO:0000313" key="1">
    <source>
        <dbReference type="EMBL" id="KLO04537.1"/>
    </source>
</evidence>
<dbReference type="Proteomes" id="UP000053477">
    <property type="component" value="Unassembled WGS sequence"/>
</dbReference>
<proteinExistence type="predicted"/>
<gene>
    <name evidence="1" type="ORF">SCHPADRAFT_751899</name>
</gene>
<name>A0A0H2QZV4_9AGAM</name>
<accession>A0A0H2QZV4</accession>
<protein>
    <submittedName>
        <fullName evidence="1">Uncharacterized protein</fullName>
    </submittedName>
</protein>